<dbReference type="AlphaFoldDB" id="M0CC55"/>
<feature type="compositionally biased region" description="Gly residues" evidence="1">
    <location>
        <begin position="224"/>
        <end position="233"/>
    </location>
</feature>
<feature type="region of interest" description="Disordered" evidence="1">
    <location>
        <begin position="209"/>
        <end position="250"/>
    </location>
</feature>
<reference evidence="2 3" key="1">
    <citation type="journal article" date="2014" name="PLoS Genet.">
        <title>Phylogenetically driven sequencing of extremely halophilic archaea reveals strategies for static and dynamic osmo-response.</title>
        <authorList>
            <person name="Becker E.A."/>
            <person name="Seitzer P.M."/>
            <person name="Tritt A."/>
            <person name="Larsen D."/>
            <person name="Krusor M."/>
            <person name="Yao A.I."/>
            <person name="Wu D."/>
            <person name="Madern D."/>
            <person name="Eisen J.A."/>
            <person name="Darling A.E."/>
            <person name="Facciotti M.T."/>
        </authorList>
    </citation>
    <scope>NUCLEOTIDE SEQUENCE [LARGE SCALE GENOMIC DNA]</scope>
    <source>
        <strain evidence="2 3">2-9-1</strain>
    </source>
</reference>
<proteinExistence type="predicted"/>
<organism evidence="2 3">
    <name type="scientific">Halosimplex carlsbadense 2-9-1</name>
    <dbReference type="NCBI Taxonomy" id="797114"/>
    <lineage>
        <taxon>Archaea</taxon>
        <taxon>Methanobacteriati</taxon>
        <taxon>Methanobacteriota</taxon>
        <taxon>Stenosarchaea group</taxon>
        <taxon>Halobacteria</taxon>
        <taxon>Halobacteriales</taxon>
        <taxon>Haloarculaceae</taxon>
        <taxon>Halosimplex</taxon>
    </lineage>
</organism>
<keyword evidence="3" id="KW-1185">Reference proteome</keyword>
<sequence>MLKEGGKTTNHAVRRAHFAAQIVQEIDGNAPVKIFGDVRAITGDVAKYAPLIGSYNRMADTACAAAEQRTDAALVEYKTATLMFGVDAMLVTTGAFYKPAFAGTRFLTNKASQVGLYRLRYVCGNRCWALGMSEVHVGLRAGMLTTTSNVLRKSTEMGINLTRSDVEAVATARNLSADRVLSNSNLTMQNGTVQSVSEDILQCGTNAVNATQRTDTPTSDSGDDGGLLGGDGIDVGDVVNGTKDAVNQTQ</sequence>
<name>M0CC55_9EURY</name>
<protein>
    <submittedName>
        <fullName evidence="2">Uncharacterized protein</fullName>
    </submittedName>
</protein>
<gene>
    <name evidence="2" type="ORF">C475_19513</name>
</gene>
<comment type="caution">
    <text evidence="2">The sequence shown here is derived from an EMBL/GenBank/DDBJ whole genome shotgun (WGS) entry which is preliminary data.</text>
</comment>
<evidence type="ECO:0000313" key="3">
    <source>
        <dbReference type="Proteomes" id="UP000011626"/>
    </source>
</evidence>
<feature type="compositionally biased region" description="Polar residues" evidence="1">
    <location>
        <begin position="209"/>
        <end position="218"/>
    </location>
</feature>
<dbReference type="Proteomes" id="UP000011626">
    <property type="component" value="Unassembled WGS sequence"/>
</dbReference>
<accession>M0CC55</accession>
<dbReference type="eggNOG" id="arCOG06249">
    <property type="taxonomic scope" value="Archaea"/>
</dbReference>
<evidence type="ECO:0000256" key="1">
    <source>
        <dbReference type="SAM" id="MobiDB-lite"/>
    </source>
</evidence>
<evidence type="ECO:0000313" key="2">
    <source>
        <dbReference type="EMBL" id="ELZ20820.1"/>
    </source>
</evidence>
<dbReference type="EMBL" id="AOIU01000044">
    <property type="protein sequence ID" value="ELZ20820.1"/>
    <property type="molecule type" value="Genomic_DNA"/>
</dbReference>